<evidence type="ECO:0000313" key="2">
    <source>
        <dbReference type="Proteomes" id="UP000199137"/>
    </source>
</evidence>
<evidence type="ECO:0000313" key="1">
    <source>
        <dbReference type="EMBL" id="SFQ27918.1"/>
    </source>
</evidence>
<dbReference type="InterPro" id="IPR014710">
    <property type="entry name" value="RmlC-like_jellyroll"/>
</dbReference>
<protein>
    <recommendedName>
        <fullName evidence="3">Cupin domain-containing protein</fullName>
    </recommendedName>
</protein>
<dbReference type="Gene3D" id="2.60.120.10">
    <property type="entry name" value="Jelly Rolls"/>
    <property type="match status" value="1"/>
</dbReference>
<accession>A0A1I5X7K2</accession>
<gene>
    <name evidence="1" type="ORF">SAMN05421854_11078</name>
</gene>
<dbReference type="EMBL" id="FOWC01000010">
    <property type="protein sequence ID" value="SFQ27918.1"/>
    <property type="molecule type" value="Genomic_DNA"/>
</dbReference>
<dbReference type="Proteomes" id="UP000199137">
    <property type="component" value="Unassembled WGS sequence"/>
</dbReference>
<sequence length="126" mass="13259">MSNSDSAAGTGPAVWSAVPGEMEWTAYEDPHLPSGENAAQVKILAANVFLARFPPGFSAPAHAHPHDTVYHVTKGRIRFGDEGWFAAGSVRGVSAGHEYGPEEADADVGAEFLLVSSGPIDILWAE</sequence>
<dbReference type="InterPro" id="IPR011051">
    <property type="entry name" value="RmlC_Cupin_sf"/>
</dbReference>
<evidence type="ECO:0008006" key="3">
    <source>
        <dbReference type="Google" id="ProtNLM"/>
    </source>
</evidence>
<dbReference type="AlphaFoldDB" id="A0A1I5X7K2"/>
<reference evidence="1 2" key="1">
    <citation type="submission" date="2016-10" db="EMBL/GenBank/DDBJ databases">
        <authorList>
            <person name="de Groot N.N."/>
        </authorList>
    </citation>
    <scope>NUCLEOTIDE SEQUENCE [LARGE SCALE GENOMIC DNA]</scope>
    <source>
        <strain evidence="1 2">DSM 44637</strain>
    </source>
</reference>
<proteinExistence type="predicted"/>
<dbReference type="OrthoDB" id="3572465at2"/>
<organism evidence="1 2">
    <name type="scientific">Amycolatopsis rubida</name>
    <dbReference type="NCBI Taxonomy" id="112413"/>
    <lineage>
        <taxon>Bacteria</taxon>
        <taxon>Bacillati</taxon>
        <taxon>Actinomycetota</taxon>
        <taxon>Actinomycetes</taxon>
        <taxon>Pseudonocardiales</taxon>
        <taxon>Pseudonocardiaceae</taxon>
        <taxon>Amycolatopsis</taxon>
    </lineage>
</organism>
<dbReference type="RefSeq" id="WP_093575639.1">
    <property type="nucleotide sequence ID" value="NZ_FOWC01000010.1"/>
</dbReference>
<name>A0A1I5X7K2_9PSEU</name>
<dbReference type="SUPFAM" id="SSF51182">
    <property type="entry name" value="RmlC-like cupins"/>
    <property type="match status" value="1"/>
</dbReference>